<dbReference type="EMBL" id="CAUYUJ010022329">
    <property type="protein sequence ID" value="CAK0910135.1"/>
    <property type="molecule type" value="Genomic_DNA"/>
</dbReference>
<accession>A0ABN9YBL1</accession>
<feature type="compositionally biased region" description="Low complexity" evidence="1">
    <location>
        <begin position="125"/>
        <end position="159"/>
    </location>
</feature>
<evidence type="ECO:0000256" key="1">
    <source>
        <dbReference type="SAM" id="MobiDB-lite"/>
    </source>
</evidence>
<reference evidence="2" key="1">
    <citation type="submission" date="2023-10" db="EMBL/GenBank/DDBJ databases">
        <authorList>
            <person name="Chen Y."/>
            <person name="Shah S."/>
            <person name="Dougan E. K."/>
            <person name="Thang M."/>
            <person name="Chan C."/>
        </authorList>
    </citation>
    <scope>NUCLEOTIDE SEQUENCE [LARGE SCALE GENOMIC DNA]</scope>
</reference>
<comment type="caution">
    <text evidence="2">The sequence shown here is derived from an EMBL/GenBank/DDBJ whole genome shotgun (WGS) entry which is preliminary data.</text>
</comment>
<gene>
    <name evidence="2" type="ORF">PCOR1329_LOCUS84380</name>
</gene>
<dbReference type="Proteomes" id="UP001189429">
    <property type="component" value="Unassembled WGS sequence"/>
</dbReference>
<keyword evidence="3" id="KW-1185">Reference proteome</keyword>
<name>A0ABN9YBL1_9DINO</name>
<protein>
    <submittedName>
        <fullName evidence="2">Uncharacterized protein</fullName>
    </submittedName>
</protein>
<evidence type="ECO:0000313" key="3">
    <source>
        <dbReference type="Proteomes" id="UP001189429"/>
    </source>
</evidence>
<feature type="region of interest" description="Disordered" evidence="1">
    <location>
        <begin position="125"/>
        <end position="192"/>
    </location>
</feature>
<organism evidence="2 3">
    <name type="scientific">Prorocentrum cordatum</name>
    <dbReference type="NCBI Taxonomy" id="2364126"/>
    <lineage>
        <taxon>Eukaryota</taxon>
        <taxon>Sar</taxon>
        <taxon>Alveolata</taxon>
        <taxon>Dinophyceae</taxon>
        <taxon>Prorocentrales</taxon>
        <taxon>Prorocentraceae</taxon>
        <taxon>Prorocentrum</taxon>
    </lineage>
</organism>
<proteinExistence type="predicted"/>
<feature type="compositionally biased region" description="Gly residues" evidence="1">
    <location>
        <begin position="178"/>
        <end position="192"/>
    </location>
</feature>
<sequence>MPCWTAQVDMVQCSECAGTARGRGRSQWLQMDLPGRGRGRLMANGAALLNDLRASTGAAIELPAAREGQQLLAFGTLEQHRRVAAGLRVILAGGDAVALAAELAGSRWPALRLEYAQRAPRYSCSTSATPAASAPSPAAPRPTNTTHVTTTGGNNTAGRETGRGGSGGDPIGGEREGSGGMARLGAMEGSGD</sequence>
<evidence type="ECO:0000313" key="2">
    <source>
        <dbReference type="EMBL" id="CAK0910135.1"/>
    </source>
</evidence>